<dbReference type="InterPro" id="IPR036661">
    <property type="entry name" value="Luciferase-like_sf"/>
</dbReference>
<keyword evidence="2" id="KW-0503">Monooxygenase</keyword>
<dbReference type="PANTHER" id="PTHR30137">
    <property type="entry name" value="LUCIFERASE-LIKE MONOOXYGENASE"/>
    <property type="match status" value="1"/>
</dbReference>
<dbReference type="Pfam" id="PF00296">
    <property type="entry name" value="Bac_luciferase"/>
    <property type="match status" value="1"/>
</dbReference>
<organism evidence="4 5">
    <name type="scientific">Actinoplanes utahensis</name>
    <dbReference type="NCBI Taxonomy" id="1869"/>
    <lineage>
        <taxon>Bacteria</taxon>
        <taxon>Bacillati</taxon>
        <taxon>Actinomycetota</taxon>
        <taxon>Actinomycetes</taxon>
        <taxon>Micromonosporales</taxon>
        <taxon>Micromonosporaceae</taxon>
        <taxon>Actinoplanes</taxon>
    </lineage>
</organism>
<accession>A0A0A6US47</accession>
<evidence type="ECO:0000256" key="2">
    <source>
        <dbReference type="ARBA" id="ARBA00023033"/>
    </source>
</evidence>
<feature type="domain" description="Luciferase-like" evidence="3">
    <location>
        <begin position="10"/>
        <end position="317"/>
    </location>
</feature>
<dbReference type="RefSeq" id="WP_043522912.1">
    <property type="nucleotide sequence ID" value="NZ_BAABKU010000002.1"/>
</dbReference>
<keyword evidence="5" id="KW-1185">Reference proteome</keyword>
<dbReference type="InterPro" id="IPR050766">
    <property type="entry name" value="Bact_Lucif_Oxidored"/>
</dbReference>
<keyword evidence="1" id="KW-0560">Oxidoreductase</keyword>
<protein>
    <recommendedName>
        <fullName evidence="3">Luciferase-like domain-containing protein</fullName>
    </recommendedName>
</protein>
<evidence type="ECO:0000313" key="5">
    <source>
        <dbReference type="Proteomes" id="UP000054537"/>
    </source>
</evidence>
<dbReference type="AlphaFoldDB" id="A0A0A6US47"/>
<dbReference type="Gene3D" id="3.20.20.30">
    <property type="entry name" value="Luciferase-like domain"/>
    <property type="match status" value="1"/>
</dbReference>
<comment type="caution">
    <text evidence="4">The sequence shown here is derived from an EMBL/GenBank/DDBJ whole genome shotgun (WGS) entry which is preliminary data.</text>
</comment>
<dbReference type="GO" id="GO:0005829">
    <property type="term" value="C:cytosol"/>
    <property type="evidence" value="ECO:0007669"/>
    <property type="project" value="TreeGrafter"/>
</dbReference>
<dbReference type="GO" id="GO:0004497">
    <property type="term" value="F:monooxygenase activity"/>
    <property type="evidence" value="ECO:0007669"/>
    <property type="project" value="UniProtKB-KW"/>
</dbReference>
<evidence type="ECO:0000256" key="1">
    <source>
        <dbReference type="ARBA" id="ARBA00023002"/>
    </source>
</evidence>
<dbReference type="Proteomes" id="UP000054537">
    <property type="component" value="Unassembled WGS sequence"/>
</dbReference>
<dbReference type="InterPro" id="IPR011251">
    <property type="entry name" value="Luciferase-like_dom"/>
</dbReference>
<evidence type="ECO:0000313" key="4">
    <source>
        <dbReference type="EMBL" id="KHD78256.1"/>
    </source>
</evidence>
<proteinExistence type="predicted"/>
<dbReference type="eggNOG" id="COG2141">
    <property type="taxonomic scope" value="Bacteria"/>
</dbReference>
<reference evidence="4 5" key="1">
    <citation type="submission" date="2014-10" db="EMBL/GenBank/DDBJ databases">
        <title>Draft genome sequence of Actinoplanes utahensis NRRL 12052.</title>
        <authorList>
            <person name="Velasco-Bucheli B."/>
            <person name="del Cerro C."/>
            <person name="Hormigo D."/>
            <person name="Garcia J.L."/>
            <person name="Acebal C."/>
            <person name="Arroyo M."/>
            <person name="de la Mata I."/>
        </authorList>
    </citation>
    <scope>NUCLEOTIDE SEQUENCE [LARGE SCALE GENOMIC DNA]</scope>
    <source>
        <strain evidence="4 5">NRRL 12052</strain>
    </source>
</reference>
<dbReference type="STRING" id="1869.MB27_05230"/>
<dbReference type="SUPFAM" id="SSF51679">
    <property type="entry name" value="Bacterial luciferase-like"/>
    <property type="match status" value="1"/>
</dbReference>
<dbReference type="EMBL" id="JRTT01000005">
    <property type="protein sequence ID" value="KHD78256.1"/>
    <property type="molecule type" value="Genomic_DNA"/>
</dbReference>
<dbReference type="NCBIfam" id="TIGR04020">
    <property type="entry name" value="seco_metab_LLM"/>
    <property type="match status" value="1"/>
</dbReference>
<dbReference type="PANTHER" id="PTHR30137:SF8">
    <property type="entry name" value="BLR5498 PROTEIN"/>
    <property type="match status" value="1"/>
</dbReference>
<name>A0A0A6US47_ACTUT</name>
<evidence type="ECO:0000259" key="3">
    <source>
        <dbReference type="Pfam" id="PF00296"/>
    </source>
</evidence>
<gene>
    <name evidence="4" type="ORF">MB27_05230</name>
</gene>
<dbReference type="GO" id="GO:0016705">
    <property type="term" value="F:oxidoreductase activity, acting on paired donors, with incorporation or reduction of molecular oxygen"/>
    <property type="evidence" value="ECO:0007669"/>
    <property type="project" value="InterPro"/>
</dbReference>
<dbReference type="OrthoDB" id="5169673at2"/>
<sequence length="348" mass="37726">MSGTSPQLSVFFFSSVDTGPSADRYDFVLRTTVLAEQLGFSAVWLPERHFHTFGGLYPNPAVLASALAVRTERIALRAGSVVAPLHHPARIAEDWAMVDALSNGRAGLSLATGWNPGDFVLGRGSFDDRRESTFATVDTLRALWSRAEVTFPVSGKPVPVRTYPAPVSSDLPLWLTATSGPATYQEAARRGCRVLTGYLQQEPAAVAANIREYRDTYQPYRPGDQPWVTLMMHTCVAADRATAMATVAGPMLAYQRQFLGLGDRALRTAGEEELTEDEKQALARYAAYRYAAECGLIGGRAEVTARLAELAATGVDEVACLVDYGLPDDVVRDTLHRLAEISGRVTAV</sequence>
<dbReference type="InterPro" id="IPR024011">
    <property type="entry name" value="Biosynth_lucif-like_mOase_dom"/>
</dbReference>